<evidence type="ECO:0000256" key="1">
    <source>
        <dbReference type="ARBA" id="ARBA00004389"/>
    </source>
</evidence>
<dbReference type="GO" id="GO:0004578">
    <property type="term" value="F:chitobiosyldiphosphodolichol beta-mannosyltransferase activity"/>
    <property type="evidence" value="ECO:0007669"/>
    <property type="project" value="UniProtKB-EC"/>
</dbReference>
<dbReference type="OrthoDB" id="614844at2759"/>
<keyword evidence="5" id="KW-0812">Transmembrane</keyword>
<keyword evidence="17" id="KW-1185">Reference proteome</keyword>
<gene>
    <name evidence="16" type="ORF">PPYR_10178</name>
</gene>
<reference evidence="15" key="1">
    <citation type="journal article" date="2016" name="Sci. Rep.">
        <title>Molecular characterization of firefly nuptial gifts: a multi-omics approach sheds light on postcopulatory sexual selection.</title>
        <authorList>
            <person name="Al-Wathiqui N."/>
            <person name="Fallon T.R."/>
            <person name="South A."/>
            <person name="Weng J.K."/>
            <person name="Lewis S.M."/>
        </authorList>
    </citation>
    <scope>NUCLEOTIDE SEQUENCE</scope>
</reference>
<evidence type="ECO:0000256" key="3">
    <source>
        <dbReference type="ARBA" id="ARBA00022676"/>
    </source>
</evidence>
<keyword evidence="3" id="KW-0328">Glycosyltransferase</keyword>
<keyword evidence="6" id="KW-0256">Endoplasmic reticulum</keyword>
<comment type="subcellular location">
    <subcellularLocation>
        <location evidence="1">Endoplasmic reticulum membrane</location>
        <topology evidence="1">Single-pass membrane protein</topology>
    </subcellularLocation>
</comment>
<dbReference type="Pfam" id="PF00534">
    <property type="entry name" value="Glycos_transf_1"/>
    <property type="match status" value="1"/>
</dbReference>
<evidence type="ECO:0000256" key="8">
    <source>
        <dbReference type="ARBA" id="ARBA00023136"/>
    </source>
</evidence>
<dbReference type="SUPFAM" id="SSF53756">
    <property type="entry name" value="UDP-Glycosyltransferase/glycogen phosphorylase"/>
    <property type="match status" value="1"/>
</dbReference>
<dbReference type="GO" id="GO:0005789">
    <property type="term" value="C:endoplasmic reticulum membrane"/>
    <property type="evidence" value="ECO:0007669"/>
    <property type="project" value="UniProtKB-SubCell"/>
</dbReference>
<dbReference type="InterPro" id="IPR001296">
    <property type="entry name" value="Glyco_trans_1"/>
</dbReference>
<evidence type="ECO:0000256" key="11">
    <source>
        <dbReference type="ARBA" id="ARBA00033088"/>
    </source>
</evidence>
<evidence type="ECO:0000313" key="16">
    <source>
        <dbReference type="EMBL" id="KAB0796117.1"/>
    </source>
</evidence>
<evidence type="ECO:0000256" key="7">
    <source>
        <dbReference type="ARBA" id="ARBA00022989"/>
    </source>
</evidence>
<evidence type="ECO:0000256" key="6">
    <source>
        <dbReference type="ARBA" id="ARBA00022824"/>
    </source>
</evidence>
<evidence type="ECO:0000256" key="12">
    <source>
        <dbReference type="ARBA" id="ARBA00045071"/>
    </source>
</evidence>
<protein>
    <recommendedName>
        <fullName evidence="10">Beta-1,4-mannosyltransferase</fullName>
    </recommendedName>
    <alternativeName>
        <fullName evidence="11">GDP-Man:GlcNAc2-PP-dolichol mannosyltransferase</fullName>
    </alternativeName>
    <alternativeName>
        <fullName evidence="9">GDP-mannose-dolichol diphosphochitobiose mannosyltransferase</fullName>
    </alternativeName>
</protein>
<organism evidence="15">
    <name type="scientific">Photinus pyralis</name>
    <name type="common">Common eastern firefly</name>
    <name type="synonym">Lampyris pyralis</name>
    <dbReference type="NCBI Taxonomy" id="7054"/>
    <lineage>
        <taxon>Eukaryota</taxon>
        <taxon>Metazoa</taxon>
        <taxon>Ecdysozoa</taxon>
        <taxon>Arthropoda</taxon>
        <taxon>Hexapoda</taxon>
        <taxon>Insecta</taxon>
        <taxon>Pterygota</taxon>
        <taxon>Neoptera</taxon>
        <taxon>Endopterygota</taxon>
        <taxon>Coleoptera</taxon>
        <taxon>Polyphaga</taxon>
        <taxon>Elateriformia</taxon>
        <taxon>Elateroidea</taxon>
        <taxon>Lampyridae</taxon>
        <taxon>Lampyrinae</taxon>
        <taxon>Photinus</taxon>
    </lineage>
</organism>
<comment type="catalytic activity">
    <reaction evidence="12">
        <text>an N,N'-diacetylchitobiosyl-diphospho-di-trans,poly-cis-dolichol + GDP-alpha-D-mannose = a beta-D-Man-(1-&gt;4)-beta-D-GlcNAc-(1-&gt;4)-alpha-D-GlcNAc-diphospho-di-trans,poly-cis-dolichol + GDP + H(+)</text>
        <dbReference type="Rhea" id="RHEA:13865"/>
        <dbReference type="Rhea" id="RHEA-COMP:19510"/>
        <dbReference type="Rhea" id="RHEA-COMP:19511"/>
        <dbReference type="ChEBI" id="CHEBI:15378"/>
        <dbReference type="ChEBI" id="CHEBI:57269"/>
        <dbReference type="ChEBI" id="CHEBI:57527"/>
        <dbReference type="ChEBI" id="CHEBI:58189"/>
        <dbReference type="ChEBI" id="CHEBI:58472"/>
        <dbReference type="EC" id="2.4.1.142"/>
    </reaction>
    <physiologicalReaction direction="left-to-right" evidence="12">
        <dbReference type="Rhea" id="RHEA:13866"/>
    </physiologicalReaction>
</comment>
<keyword evidence="4" id="KW-0808">Transferase</keyword>
<sequence>MKPAKNVCVVVLGDIGRSPRMQYHALSLAEHGCKVDIVGYGDSEPSKTVKLTPLIRYHYLIPYPALPLPRLLNYIFKTLWQSLTLLFVLLMNNTPDSIIVQNPPAVPSLLVCWLYACLTKARLVIDWHNYAHTIMALSVGPQNLLVKLTKQIERLIGKRAGTNFCVTNAMRKDLDENWSIKAVTLYDRPPEKFRTLSLEEKHDIWCKLGATYKELLGEDGNTVFTTSDESGNIKWRSKRPGLLLSSTSWTEDEDFSILFQALQEYEDTVDTEPGLSPLICIITGKGPLKEYYCKKIELCKWKHVQVITPWLDSEDYPKVLGSADLGVSLHTSSSGLDLPMKVVDMFGCGLPVCAYDFNCLNELVRHGENGFTFKNSTELSRQLIDWFRDDTKRKTFTKELEKFQAVRWKQNWDNVALPYFNYQ</sequence>
<keyword evidence="7" id="KW-1133">Transmembrane helix</keyword>
<dbReference type="EMBL" id="GEZM01007198">
    <property type="protein sequence ID" value="JAV95303.1"/>
    <property type="molecule type" value="Transcribed_RNA"/>
</dbReference>
<dbReference type="CDD" id="cd03816">
    <property type="entry name" value="GT33_ALG1-like"/>
    <property type="match status" value="1"/>
</dbReference>
<keyword evidence="8" id="KW-0472">Membrane</keyword>
<feature type="domain" description="Glycosyltransferase subfamily 4-like N-terminal" evidence="14">
    <location>
        <begin position="23"/>
        <end position="182"/>
    </location>
</feature>
<proteinExistence type="predicted"/>
<dbReference type="Pfam" id="PF13579">
    <property type="entry name" value="Glyco_trans_4_4"/>
    <property type="match status" value="1"/>
</dbReference>
<dbReference type="PANTHER" id="PTHR13036">
    <property type="entry name" value="BETA1,4 MANNOSYLTRANSFERASE"/>
    <property type="match status" value="1"/>
</dbReference>
<evidence type="ECO:0000256" key="2">
    <source>
        <dbReference type="ARBA" id="ARBA00004922"/>
    </source>
</evidence>
<evidence type="ECO:0000256" key="5">
    <source>
        <dbReference type="ARBA" id="ARBA00022692"/>
    </source>
</evidence>
<feature type="domain" description="Glycosyl transferase family 1" evidence="13">
    <location>
        <begin position="258"/>
        <end position="399"/>
    </location>
</feature>
<dbReference type="AlphaFoldDB" id="A0A1Y1NBQ8"/>
<accession>A0A1Y1NBQ8</accession>
<dbReference type="InterPro" id="IPR028098">
    <property type="entry name" value="Glyco_trans_4-like_N"/>
</dbReference>
<reference evidence="16 17" key="2">
    <citation type="journal article" date="2018" name="Elife">
        <title>Firefly genomes illuminate parallel origins of bioluminescence in beetles.</title>
        <authorList>
            <person name="Fallon T.R."/>
            <person name="Lower S.E."/>
            <person name="Chang C.H."/>
            <person name="Bessho-Uehara M."/>
            <person name="Martin G.J."/>
            <person name="Bewick A.J."/>
            <person name="Behringer M."/>
            <person name="Debat H.J."/>
            <person name="Wong I."/>
            <person name="Day J.C."/>
            <person name="Suvorov A."/>
            <person name="Silva C.J."/>
            <person name="Stanger-Hall K.F."/>
            <person name="Hall D.W."/>
            <person name="Schmitz R.J."/>
            <person name="Nelson D.R."/>
            <person name="Lewis S.M."/>
            <person name="Shigenobu S."/>
            <person name="Bybee S.M."/>
            <person name="Larracuente A.M."/>
            <person name="Oba Y."/>
            <person name="Weng J.K."/>
        </authorList>
    </citation>
    <scope>NUCLEOTIDE SEQUENCE [LARGE SCALE GENOMIC DNA]</scope>
    <source>
        <strain evidence="16">1611_PpyrPB1</strain>
        <tissue evidence="16">Whole body</tissue>
    </source>
</reference>
<dbReference type="PANTHER" id="PTHR13036:SF0">
    <property type="entry name" value="CHITOBIOSYLDIPHOSPHODOLICHOL BETA-MANNOSYLTRANSFERASE"/>
    <property type="match status" value="1"/>
</dbReference>
<dbReference type="Proteomes" id="UP000327044">
    <property type="component" value="Unassembled WGS sequence"/>
</dbReference>
<comment type="pathway">
    <text evidence="2">Protein modification; protein glycosylation.</text>
</comment>
<name>A0A1Y1NBQ8_PHOPY</name>
<dbReference type="FunCoup" id="A0A1Y1NBQ8">
    <property type="interactions" value="2371"/>
</dbReference>
<dbReference type="InterPro" id="IPR026051">
    <property type="entry name" value="ALG1-like"/>
</dbReference>
<evidence type="ECO:0000259" key="14">
    <source>
        <dbReference type="Pfam" id="PF13579"/>
    </source>
</evidence>
<dbReference type="FunFam" id="3.40.50.2000:FF:000109">
    <property type="entry name" value="Chitobiosyldiphosphodolichol beta-mannosyltransferase"/>
    <property type="match status" value="1"/>
</dbReference>
<evidence type="ECO:0000256" key="10">
    <source>
        <dbReference type="ARBA" id="ARBA00031566"/>
    </source>
</evidence>
<evidence type="ECO:0000259" key="13">
    <source>
        <dbReference type="Pfam" id="PF00534"/>
    </source>
</evidence>
<dbReference type="EMBL" id="VVIM01000007">
    <property type="protein sequence ID" value="KAB0796117.1"/>
    <property type="molecule type" value="Genomic_DNA"/>
</dbReference>
<reference evidence="16" key="3">
    <citation type="submission" date="2019-08" db="EMBL/GenBank/DDBJ databases">
        <authorList>
            <consortium name="Photinus pyralis genome working group"/>
            <person name="Fallon T.R."/>
            <person name="Sander Lower S.E."/>
            <person name="Weng J.-K."/>
        </authorList>
    </citation>
    <scope>NUCLEOTIDE SEQUENCE</scope>
    <source>
        <strain evidence="16">1611_PpyrPB1</strain>
        <tissue evidence="16">Whole body</tissue>
    </source>
</reference>
<evidence type="ECO:0000256" key="9">
    <source>
        <dbReference type="ARBA" id="ARBA00031434"/>
    </source>
</evidence>
<dbReference type="Gene3D" id="3.40.50.2000">
    <property type="entry name" value="Glycogen Phosphorylase B"/>
    <property type="match status" value="2"/>
</dbReference>
<evidence type="ECO:0000313" key="15">
    <source>
        <dbReference type="EMBL" id="JAV95303.1"/>
    </source>
</evidence>
<dbReference type="InParanoid" id="A0A1Y1NBQ8"/>
<evidence type="ECO:0000256" key="4">
    <source>
        <dbReference type="ARBA" id="ARBA00022679"/>
    </source>
</evidence>
<evidence type="ECO:0000313" key="17">
    <source>
        <dbReference type="Proteomes" id="UP000327044"/>
    </source>
</evidence>